<evidence type="ECO:0000313" key="1">
    <source>
        <dbReference type="EMBL" id="KAI5684317.1"/>
    </source>
</evidence>
<comment type="caution">
    <text evidence="1">The sequence shown here is derived from an EMBL/GenBank/DDBJ whole genome shotgun (WGS) entry which is preliminary data.</text>
</comment>
<keyword evidence="2" id="KW-1185">Reference proteome</keyword>
<protein>
    <submittedName>
        <fullName evidence="1">Uncharacterized protein</fullName>
    </submittedName>
</protein>
<sequence length="601" mass="68196">MMNMGELQERRTGSVKATANMFGERVSAFKKPPQIPKTSSRTRETRTESKLKGSRDFEPDESELIDAKNKANDLNLKIEQSNSRAKAQMEYLEKLKETRRGEGDWGTRSKNHQCEEVMKELEDLKEELRKLKVGMASLMEEKRRAEKEIDESNLKAKSCSSSVEAIKKEIEEINEEHVLVELARIEAVKEYEAIESNRKDEAEKHSAVMEESRTKIDLLNQETNAAKELETKLATTTSDVNMLNELKQVKEMGNMMEGEGKEESDDPNLLYSITKEVESAKKELASLREESFKFMASMDIIRTELRNLSAETARARKREEKADFTIQNLNAKLLRGKDKLEAATLAEEKAKSIVANLSRTLEQLKTETETAKKEKILIDEETANIKAEINKTESEIDLSEERLQVAFEELESIKSSEAKALEELQKLIENTMRNRAAASQRGSKITISKFEYEYLRGRAAGAEEIADKKVAAAQAWIEALKASEKEILIKTEMAKKENRELRIEEELQMNRIEESLPAKNRAESESENLWQKYEGKTAASSAKSTYRNGKTTPSRRGKPRKSASPSVRGTPRSASFSVRRKPKPMPNLAKFFSGKSSDGNM</sequence>
<name>A0ACC0CHK0_CATRO</name>
<gene>
    <name evidence="1" type="ORF">M9H77_05545</name>
</gene>
<dbReference type="Proteomes" id="UP001060085">
    <property type="component" value="Linkage Group LG01"/>
</dbReference>
<proteinExistence type="predicted"/>
<reference evidence="2" key="1">
    <citation type="journal article" date="2023" name="Nat. Plants">
        <title>Single-cell RNA sequencing provides a high-resolution roadmap for understanding the multicellular compartmentation of specialized metabolism.</title>
        <authorList>
            <person name="Sun S."/>
            <person name="Shen X."/>
            <person name="Li Y."/>
            <person name="Li Y."/>
            <person name="Wang S."/>
            <person name="Li R."/>
            <person name="Zhang H."/>
            <person name="Shen G."/>
            <person name="Guo B."/>
            <person name="Wei J."/>
            <person name="Xu J."/>
            <person name="St-Pierre B."/>
            <person name="Chen S."/>
            <person name="Sun C."/>
        </authorList>
    </citation>
    <scope>NUCLEOTIDE SEQUENCE [LARGE SCALE GENOMIC DNA]</scope>
</reference>
<evidence type="ECO:0000313" key="2">
    <source>
        <dbReference type="Proteomes" id="UP001060085"/>
    </source>
</evidence>
<accession>A0ACC0CHK0</accession>
<organism evidence="1 2">
    <name type="scientific">Catharanthus roseus</name>
    <name type="common">Madagascar periwinkle</name>
    <name type="synonym">Vinca rosea</name>
    <dbReference type="NCBI Taxonomy" id="4058"/>
    <lineage>
        <taxon>Eukaryota</taxon>
        <taxon>Viridiplantae</taxon>
        <taxon>Streptophyta</taxon>
        <taxon>Embryophyta</taxon>
        <taxon>Tracheophyta</taxon>
        <taxon>Spermatophyta</taxon>
        <taxon>Magnoliopsida</taxon>
        <taxon>eudicotyledons</taxon>
        <taxon>Gunneridae</taxon>
        <taxon>Pentapetalae</taxon>
        <taxon>asterids</taxon>
        <taxon>lamiids</taxon>
        <taxon>Gentianales</taxon>
        <taxon>Apocynaceae</taxon>
        <taxon>Rauvolfioideae</taxon>
        <taxon>Vinceae</taxon>
        <taxon>Catharanthinae</taxon>
        <taxon>Catharanthus</taxon>
    </lineage>
</organism>
<dbReference type="EMBL" id="CM044701">
    <property type="protein sequence ID" value="KAI5684317.1"/>
    <property type="molecule type" value="Genomic_DNA"/>
</dbReference>